<dbReference type="GO" id="GO:0045492">
    <property type="term" value="P:xylan biosynthetic process"/>
    <property type="evidence" value="ECO:0007669"/>
    <property type="project" value="TreeGrafter"/>
</dbReference>
<reference evidence="7" key="1">
    <citation type="journal article" date="2022" name="Plant J.">
        <title>Strategies of tolerance reflected in two North American maple genomes.</title>
        <authorList>
            <person name="McEvoy S.L."/>
            <person name="Sezen U.U."/>
            <person name="Trouern-Trend A."/>
            <person name="McMahon S.M."/>
            <person name="Schaberg P.G."/>
            <person name="Yang J."/>
            <person name="Wegrzyn J.L."/>
            <person name="Swenson N.G."/>
        </authorList>
    </citation>
    <scope>NUCLEOTIDE SEQUENCE</scope>
    <source>
        <strain evidence="7">NS2018</strain>
    </source>
</reference>
<evidence type="ECO:0000256" key="2">
    <source>
        <dbReference type="ARBA" id="ARBA00007727"/>
    </source>
</evidence>
<evidence type="ECO:0000313" key="7">
    <source>
        <dbReference type="EMBL" id="KAK0603576.1"/>
    </source>
</evidence>
<dbReference type="InterPro" id="IPR026057">
    <property type="entry name" value="TBL_C"/>
</dbReference>
<dbReference type="GO" id="GO:0016407">
    <property type="term" value="F:acetyltransferase activity"/>
    <property type="evidence" value="ECO:0007669"/>
    <property type="project" value="TreeGrafter"/>
</dbReference>
<evidence type="ECO:0000313" key="8">
    <source>
        <dbReference type="Proteomes" id="UP001168877"/>
    </source>
</evidence>
<evidence type="ECO:0000256" key="3">
    <source>
        <dbReference type="ARBA" id="ARBA00022692"/>
    </source>
</evidence>
<dbReference type="AlphaFoldDB" id="A0AA39T2Z1"/>
<evidence type="ECO:0000256" key="4">
    <source>
        <dbReference type="ARBA" id="ARBA00022989"/>
    </source>
</evidence>
<dbReference type="GO" id="GO:0005794">
    <property type="term" value="C:Golgi apparatus"/>
    <property type="evidence" value="ECO:0007669"/>
    <property type="project" value="UniProtKB-ARBA"/>
</dbReference>
<keyword evidence="4" id="KW-1133">Transmembrane helix</keyword>
<organism evidence="7 8">
    <name type="scientific">Acer saccharum</name>
    <name type="common">Sugar maple</name>
    <dbReference type="NCBI Taxonomy" id="4024"/>
    <lineage>
        <taxon>Eukaryota</taxon>
        <taxon>Viridiplantae</taxon>
        <taxon>Streptophyta</taxon>
        <taxon>Embryophyta</taxon>
        <taxon>Tracheophyta</taxon>
        <taxon>Spermatophyta</taxon>
        <taxon>Magnoliopsida</taxon>
        <taxon>eudicotyledons</taxon>
        <taxon>Gunneridae</taxon>
        <taxon>Pentapetalae</taxon>
        <taxon>rosids</taxon>
        <taxon>malvids</taxon>
        <taxon>Sapindales</taxon>
        <taxon>Sapindaceae</taxon>
        <taxon>Hippocastanoideae</taxon>
        <taxon>Acereae</taxon>
        <taxon>Acer</taxon>
    </lineage>
</organism>
<keyword evidence="3" id="KW-0812">Transmembrane</keyword>
<dbReference type="Pfam" id="PF13839">
    <property type="entry name" value="PC-Esterase"/>
    <property type="match status" value="1"/>
</dbReference>
<reference evidence="7" key="2">
    <citation type="submission" date="2023-06" db="EMBL/GenBank/DDBJ databases">
        <authorList>
            <person name="Swenson N.G."/>
            <person name="Wegrzyn J.L."/>
            <person name="Mcevoy S.L."/>
        </authorList>
    </citation>
    <scope>NUCLEOTIDE SEQUENCE</scope>
    <source>
        <strain evidence="7">NS2018</strain>
        <tissue evidence="7">Leaf</tissue>
    </source>
</reference>
<dbReference type="PANTHER" id="PTHR13533">
    <property type="entry name" value="N-ACETYLNEURAMINATE 9-O-ACETYLTRANSFERASE"/>
    <property type="match status" value="1"/>
</dbReference>
<gene>
    <name evidence="7" type="ORF">LWI29_006434</name>
</gene>
<dbReference type="EMBL" id="JAUESC010000002">
    <property type="protein sequence ID" value="KAK0603576.1"/>
    <property type="molecule type" value="Genomic_DNA"/>
</dbReference>
<proteinExistence type="inferred from homology"/>
<keyword evidence="8" id="KW-1185">Reference proteome</keyword>
<dbReference type="GO" id="GO:0016020">
    <property type="term" value="C:membrane"/>
    <property type="evidence" value="ECO:0007669"/>
    <property type="project" value="UniProtKB-SubCell"/>
</dbReference>
<dbReference type="PANTHER" id="PTHR13533:SF32">
    <property type="entry name" value="PROTEIN TRICHOME BIREFRINGENCE-LIKE 14"/>
    <property type="match status" value="1"/>
</dbReference>
<sequence length="158" mass="17730">MSSTAGQVIRSKAFNQTIYCQYSRNVTNHFHIITLLCFLQVLCCSGMGTWKATGDLRSGGGATQTMEGQTPLPRSIYVAFFRMQDKTIAFIGDSLGRQQFQSLMCMATGGEVSPEVEDIGREYDLVKHRGSIRPDGWVYRFPKTNTTILYYWSSTLAD</sequence>
<comment type="caution">
    <text evidence="7">The sequence shown here is derived from an EMBL/GenBank/DDBJ whole genome shotgun (WGS) entry which is preliminary data.</text>
</comment>
<comment type="similarity">
    <text evidence="2">Belongs to the PC-esterase family. TBL subfamily.</text>
</comment>
<protein>
    <recommendedName>
        <fullName evidence="6">Trichome birefringence-like C-terminal domain-containing protein</fullName>
    </recommendedName>
</protein>
<feature type="domain" description="Trichome birefringence-like C-terminal" evidence="6">
    <location>
        <begin position="82"/>
        <end position="157"/>
    </location>
</feature>
<dbReference type="GO" id="GO:0009834">
    <property type="term" value="P:plant-type secondary cell wall biogenesis"/>
    <property type="evidence" value="ECO:0007669"/>
    <property type="project" value="TreeGrafter"/>
</dbReference>
<dbReference type="Proteomes" id="UP001168877">
    <property type="component" value="Unassembled WGS sequence"/>
</dbReference>
<dbReference type="GO" id="GO:0010411">
    <property type="term" value="P:xyloglucan metabolic process"/>
    <property type="evidence" value="ECO:0007669"/>
    <property type="project" value="TreeGrafter"/>
</dbReference>
<keyword evidence="5" id="KW-0472">Membrane</keyword>
<comment type="subcellular location">
    <subcellularLocation>
        <location evidence="1">Membrane</location>
    </subcellularLocation>
</comment>
<evidence type="ECO:0000256" key="1">
    <source>
        <dbReference type="ARBA" id="ARBA00004370"/>
    </source>
</evidence>
<accession>A0AA39T2Z1</accession>
<evidence type="ECO:0000256" key="5">
    <source>
        <dbReference type="ARBA" id="ARBA00023136"/>
    </source>
</evidence>
<name>A0AA39T2Z1_ACESA</name>
<evidence type="ECO:0000259" key="6">
    <source>
        <dbReference type="Pfam" id="PF13839"/>
    </source>
</evidence>